<organism evidence="1 2">
    <name type="scientific">Paenibacillus vandeheii</name>
    <dbReference type="NCBI Taxonomy" id="3035917"/>
    <lineage>
        <taxon>Bacteria</taxon>
        <taxon>Bacillati</taxon>
        <taxon>Bacillota</taxon>
        <taxon>Bacilli</taxon>
        <taxon>Bacillales</taxon>
        <taxon>Paenibacillaceae</taxon>
        <taxon>Paenibacillus</taxon>
    </lineage>
</organism>
<dbReference type="EMBL" id="JAROCD010000009">
    <property type="protein sequence ID" value="MDN4603219.1"/>
    <property type="molecule type" value="Genomic_DNA"/>
</dbReference>
<dbReference type="Proteomes" id="UP001174205">
    <property type="component" value="Unassembled WGS sequence"/>
</dbReference>
<evidence type="ECO:0000313" key="2">
    <source>
        <dbReference type="Proteomes" id="UP001174205"/>
    </source>
</evidence>
<name>A0ABT8JDQ1_9BACL</name>
<evidence type="ECO:0008006" key="3">
    <source>
        <dbReference type="Google" id="ProtNLM"/>
    </source>
</evidence>
<protein>
    <recommendedName>
        <fullName evidence="3">NUDIX hydrolase</fullName>
    </recommendedName>
</protein>
<reference evidence="1" key="1">
    <citation type="submission" date="2023-03" db="EMBL/GenBank/DDBJ databases">
        <title>MT1 and MT2 Draft Genomes of Novel Species.</title>
        <authorList>
            <person name="Venkateswaran K."/>
        </authorList>
    </citation>
    <scope>NUCLEOTIDE SEQUENCE</scope>
    <source>
        <strain evidence="1">F6_3S_P_1C</strain>
    </source>
</reference>
<evidence type="ECO:0000313" key="1">
    <source>
        <dbReference type="EMBL" id="MDN4603219.1"/>
    </source>
</evidence>
<gene>
    <name evidence="1" type="ORF">P5G61_18415</name>
</gene>
<keyword evidence="2" id="KW-1185">Reference proteome</keyword>
<dbReference type="RefSeq" id="WP_301247829.1">
    <property type="nucleotide sequence ID" value="NZ_JAROCD010000009.1"/>
</dbReference>
<sequence length="61" mass="7117">MNPPKHIVSEAAIVMNEKLDETVDIQWIDIKELNKLFIENPLDFSDVDRAGIKYYLNHQGF</sequence>
<proteinExistence type="predicted"/>
<comment type="caution">
    <text evidence="1">The sequence shown here is derived from an EMBL/GenBank/DDBJ whole genome shotgun (WGS) entry which is preliminary data.</text>
</comment>
<accession>A0ABT8JDQ1</accession>